<feature type="compositionally biased region" description="Polar residues" evidence="6">
    <location>
        <begin position="169"/>
        <end position="178"/>
    </location>
</feature>
<feature type="region of interest" description="Disordered" evidence="6">
    <location>
        <begin position="1394"/>
        <end position="1498"/>
    </location>
</feature>
<dbReference type="GO" id="GO:0051011">
    <property type="term" value="F:microtubule minus-end binding"/>
    <property type="evidence" value="ECO:0007669"/>
    <property type="project" value="TreeGrafter"/>
</dbReference>
<proteinExistence type="predicted"/>
<protein>
    <recommendedName>
        <fullName evidence="7">Gamma tubulin complex component protein N-terminal domain-containing protein</fullName>
    </recommendedName>
</protein>
<keyword evidence="4" id="KW-0206">Cytoskeleton</keyword>
<dbReference type="eggNOG" id="KOG2001">
    <property type="taxonomic scope" value="Eukaryota"/>
</dbReference>
<evidence type="ECO:0000256" key="1">
    <source>
        <dbReference type="ARBA" id="ARBA00004245"/>
    </source>
</evidence>
<feature type="compositionally biased region" description="Low complexity" evidence="6">
    <location>
        <begin position="234"/>
        <end position="244"/>
    </location>
</feature>
<feature type="compositionally biased region" description="Acidic residues" evidence="6">
    <location>
        <begin position="195"/>
        <end position="233"/>
    </location>
</feature>
<dbReference type="InterPro" id="IPR041470">
    <property type="entry name" value="GCP_N"/>
</dbReference>
<dbReference type="GO" id="GO:0000922">
    <property type="term" value="C:spindle pole"/>
    <property type="evidence" value="ECO:0007669"/>
    <property type="project" value="InterPro"/>
</dbReference>
<name>A0A024WEJ0_PLAFA</name>
<feature type="coiled-coil region" evidence="5">
    <location>
        <begin position="461"/>
        <end position="488"/>
    </location>
</feature>
<evidence type="ECO:0000256" key="3">
    <source>
        <dbReference type="ARBA" id="ARBA00022701"/>
    </source>
</evidence>
<dbReference type="OrthoDB" id="2192946at2759"/>
<gene>
    <name evidence="8" type="ORF">PFTANZ_00471</name>
</gene>
<feature type="region of interest" description="Disordered" evidence="6">
    <location>
        <begin position="138"/>
        <end position="253"/>
    </location>
</feature>
<dbReference type="InterPro" id="IPR007259">
    <property type="entry name" value="GCP"/>
</dbReference>
<evidence type="ECO:0000256" key="5">
    <source>
        <dbReference type="SAM" id="Coils"/>
    </source>
</evidence>
<sequence length="1569" mass="189755">MMNREKLIKLLEKENKNRMNIKNVKFRDCHCMFNNYSQCYVNVKNKYENNDFWKYENIYGNDNIIKRSVQEEEEKKKWIEDNYNKESSLEFTYPYRYESNRNIFLIINSENINLGNSCVYNNDLIYIIHNNKRYEHMNLPKRTKKKKKKKKRKTKETKRKKRTLHNMKNDTFGSVTSMNDEKDYMKYNQDYHDKDDDDYDDEDDDEDDDDYDDEDDDDYEDDDDDDYDDDEDNYNNSYDNSYDNQYNTKHNKKKINPMYNSTIFETSNMNFCVKDEKRKKKEKQKNSIDKRNIIYSDDDSDNNYEHIFTHINSDLFFLSISNDHIEKENNLYIHNEQFINYDDVIFRKFKFHKNLFVNMDSCNSWIVIKKSILINEYITRSQKNDLVDINDVLYDVVNMYHRIYNCYTRLYINDDFLLINNKTKEILGVQNVASHINNTTNNNMNNIDNIHNVNNINNYNMREHLKRIEKKKNKINNYNNNNNNDDELSTTDTGDDMLSNNCEYNEESKYYKLVLIKKMTLKHLFNNQTDINILFSFHNACLSNYNKLDENYSYLLINNYNLNNKSEHLINISRKKNYTLDHTNNTYNNSNTNIITKNYSNNNHNNNNDNNILSNDLYSYFNNYLTKKIVENYSTYSLYIKECLLIIDILYILNNTYGNLIYIKEYYKYDHENYYTNIISNIVQKKKNEKRKKKSYKNIYDHSKENNRKQSNSIYSISSFSQKNYKNTNMINMNNLHGEEIPDDSMSSSNISSSNMSSSNKSSHNSATSYDIPKMRNRNKNNLNYINRKQLNNDLIYFFPKYKLIIHPTLLNVNEQNNSNIEIAREILYLGIYIRKIQKFIEINKRSQSCNFTFDIFCCCLSNISAHILNHINRIEENVRNIYNFTKINMKHNSTNNYNNNNNNNNNNHDNNNFIHNDDLSLCLFDEYKLSTCTDPEEKKIFFSINNLFHKNIQDFNLFFNINIEKAEDISLYKIKISVLPLIQIGKLLNKIINKIIKKKKINNSKYLIDLIYNLQEYLNPDDINKKVLLYLLKNITTPLFDFIKNYIFYGKVKDTYKEFFIHENKHITPYYKQNHKPYFNNMYKYIFKKYIDLSTNYWGAKYIILNDKVPKFLKKLSNHIFITGKYIDVLSACSKILNIQRKTSFYLIDQNEYKNINENIDINMDTNQNNRNSFLFPKDVIYKRIYNENINNDQYTNSDHIRNPYFYNDLYKSERQTQHGMNKQIINGKVKYNYMNLPYEDEYYEHNKNDEKNKSCFLIYDNDKKVYENLIHNQHLYASKKMFELYIKKIDIKEKIKHHYFFFFLQISDYLKYFYILSHEYLEKLYHYKKNNILNKLKNFFDISIRSSVLYHLKYKKDYNVAISDIFSIMDNVNLIIDLRKFQISNEQQGLNKKGANNYEEVHDGDDDDDYYNNNGNEYNNYEEGYNDDEEERNNYLNKNDYDDEQEADDEEEDDDDDDDYDNDDDDEYKEYENDNGNDNYDEADSDHNNYNNTNENYHDDQVHNNSFNIKNNPLHMNDTNNQKKQHYNEEYYKTKNERIIKKNAELKNKGAIKKKKKLQKKKKMYLN</sequence>
<accession>A0A024WEJ0</accession>
<keyword evidence="5" id="KW-0175">Coiled coil</keyword>
<dbReference type="GO" id="GO:0000930">
    <property type="term" value="C:gamma-tubulin complex"/>
    <property type="evidence" value="ECO:0007669"/>
    <property type="project" value="TreeGrafter"/>
</dbReference>
<evidence type="ECO:0000256" key="6">
    <source>
        <dbReference type="SAM" id="MobiDB-lite"/>
    </source>
</evidence>
<evidence type="ECO:0000313" key="8">
    <source>
        <dbReference type="EMBL" id="ETW38815.1"/>
    </source>
</evidence>
<reference evidence="8 9" key="1">
    <citation type="submission" date="2013-02" db="EMBL/GenBank/DDBJ databases">
        <title>The Genome Annotation of Plasmodium falciparum Tanzania (2000708).</title>
        <authorList>
            <consortium name="The Broad Institute Genome Sequencing Platform"/>
            <consortium name="The Broad Institute Genome Sequencing Center for Infectious Disease"/>
            <person name="Neafsey D."/>
            <person name="Hoffman S."/>
            <person name="Volkman S."/>
            <person name="Rosenthal P."/>
            <person name="Walker B."/>
            <person name="Young S.K."/>
            <person name="Zeng Q."/>
            <person name="Gargeya S."/>
            <person name="Fitzgerald M."/>
            <person name="Haas B."/>
            <person name="Abouelleil A."/>
            <person name="Allen A.W."/>
            <person name="Alvarado L."/>
            <person name="Arachchi H.M."/>
            <person name="Berlin A.M."/>
            <person name="Chapman S.B."/>
            <person name="Gainer-Dewar J."/>
            <person name="Goldberg J."/>
            <person name="Griggs A."/>
            <person name="Gujja S."/>
            <person name="Hansen M."/>
            <person name="Howarth C."/>
            <person name="Imamovic A."/>
            <person name="Ireland A."/>
            <person name="Larimer J."/>
            <person name="McCowan C."/>
            <person name="Murphy C."/>
            <person name="Pearson M."/>
            <person name="Poon T.W."/>
            <person name="Priest M."/>
            <person name="Roberts A."/>
            <person name="Saif S."/>
            <person name="Shea T."/>
            <person name="Sisk P."/>
            <person name="Sykes S."/>
            <person name="Wortman J."/>
            <person name="Nusbaum C."/>
            <person name="Birren B."/>
        </authorList>
    </citation>
    <scope>NUCLEOTIDE SEQUENCE [LARGE SCALE GENOMIC DNA]</scope>
    <source>
        <strain evidence="9">Tanzania (2000708)</strain>
    </source>
</reference>
<feature type="compositionally biased region" description="Basic and acidic residues" evidence="6">
    <location>
        <begin position="179"/>
        <end position="194"/>
    </location>
</feature>
<evidence type="ECO:0000256" key="4">
    <source>
        <dbReference type="ARBA" id="ARBA00023212"/>
    </source>
</evidence>
<keyword evidence="2" id="KW-0963">Cytoplasm</keyword>
<evidence type="ECO:0000259" key="7">
    <source>
        <dbReference type="Pfam" id="PF17681"/>
    </source>
</evidence>
<dbReference type="GO" id="GO:0007020">
    <property type="term" value="P:microtubule nucleation"/>
    <property type="evidence" value="ECO:0007669"/>
    <property type="project" value="InterPro"/>
</dbReference>
<feature type="compositionally biased region" description="Basic residues" evidence="6">
    <location>
        <begin position="686"/>
        <end position="696"/>
    </location>
</feature>
<dbReference type="GO" id="GO:0051225">
    <property type="term" value="P:spindle assembly"/>
    <property type="evidence" value="ECO:0007669"/>
    <property type="project" value="TreeGrafter"/>
</dbReference>
<dbReference type="Proteomes" id="UP000030708">
    <property type="component" value="Unassembled WGS sequence"/>
</dbReference>
<keyword evidence="3" id="KW-0493">Microtubule</keyword>
<dbReference type="GO" id="GO:0051321">
    <property type="term" value="P:meiotic cell cycle"/>
    <property type="evidence" value="ECO:0007669"/>
    <property type="project" value="TreeGrafter"/>
</dbReference>
<feature type="compositionally biased region" description="Acidic residues" evidence="6">
    <location>
        <begin position="1443"/>
        <end position="1486"/>
    </location>
</feature>
<dbReference type="PANTHER" id="PTHR19302:SF14">
    <property type="entry name" value="GAMMA-TUBULIN COMPLEX COMPONENT 3"/>
    <property type="match status" value="1"/>
</dbReference>
<evidence type="ECO:0000313" key="9">
    <source>
        <dbReference type="Proteomes" id="UP000030708"/>
    </source>
</evidence>
<dbReference type="GO" id="GO:0043015">
    <property type="term" value="F:gamma-tubulin binding"/>
    <property type="evidence" value="ECO:0007669"/>
    <property type="project" value="InterPro"/>
</dbReference>
<feature type="domain" description="Gamma tubulin complex component protein N-terminal" evidence="7">
    <location>
        <begin position="964"/>
        <end position="1290"/>
    </location>
</feature>
<dbReference type="PANTHER" id="PTHR19302">
    <property type="entry name" value="GAMMA TUBULIN COMPLEX PROTEIN"/>
    <property type="match status" value="1"/>
</dbReference>
<feature type="compositionally biased region" description="Low complexity" evidence="6">
    <location>
        <begin position="1413"/>
        <end position="1425"/>
    </location>
</feature>
<dbReference type="EMBL" id="KI926284">
    <property type="protein sequence ID" value="ETW38815.1"/>
    <property type="molecule type" value="Genomic_DNA"/>
</dbReference>
<reference evidence="8 9" key="2">
    <citation type="submission" date="2013-02" db="EMBL/GenBank/DDBJ databases">
        <title>The Genome Sequence of Plasmodium falciparum Tanzania (2000708).</title>
        <authorList>
            <consortium name="The Broad Institute Genome Sequencing Platform"/>
            <consortium name="The Broad Institute Genome Sequencing Center for Infectious Disease"/>
            <person name="Neafsey D."/>
            <person name="Cheeseman I."/>
            <person name="Volkman S."/>
            <person name="Adams J."/>
            <person name="Walker B."/>
            <person name="Young S.K."/>
            <person name="Zeng Q."/>
            <person name="Gargeya S."/>
            <person name="Fitzgerald M."/>
            <person name="Haas B."/>
            <person name="Abouelleil A."/>
            <person name="Alvarado L."/>
            <person name="Arachchi H.M."/>
            <person name="Berlin A.M."/>
            <person name="Chapman S.B."/>
            <person name="Dewar J."/>
            <person name="Goldberg J."/>
            <person name="Griggs A."/>
            <person name="Gujja S."/>
            <person name="Hansen M."/>
            <person name="Howarth C."/>
            <person name="Imamovic A."/>
            <person name="Larimer J."/>
            <person name="McCowan C."/>
            <person name="Murphy C."/>
            <person name="Neiman D."/>
            <person name="Pearson M."/>
            <person name="Priest M."/>
            <person name="Roberts A."/>
            <person name="Saif S."/>
            <person name="Shea T."/>
            <person name="Sisk P."/>
            <person name="Sykes S."/>
            <person name="Wortman J."/>
            <person name="Nusbaum C."/>
            <person name="Birren B."/>
        </authorList>
    </citation>
    <scope>NUCLEOTIDE SEQUENCE [LARGE SCALE GENOMIC DNA]</scope>
    <source>
        <strain evidence="9">Tanzania (2000708)</strain>
    </source>
</reference>
<feature type="compositionally biased region" description="Low complexity" evidence="6">
    <location>
        <begin position="745"/>
        <end position="766"/>
    </location>
</feature>
<dbReference type="GO" id="GO:0005874">
    <property type="term" value="C:microtubule"/>
    <property type="evidence" value="ECO:0007669"/>
    <property type="project" value="UniProtKB-KW"/>
</dbReference>
<evidence type="ECO:0000256" key="2">
    <source>
        <dbReference type="ARBA" id="ARBA00022490"/>
    </source>
</evidence>
<dbReference type="GO" id="GO:0000278">
    <property type="term" value="P:mitotic cell cycle"/>
    <property type="evidence" value="ECO:0007669"/>
    <property type="project" value="TreeGrafter"/>
</dbReference>
<organism evidence="8 9">
    <name type="scientific">Plasmodium falciparum Tanzania</name>
    <name type="common">2000708</name>
    <dbReference type="NCBI Taxonomy" id="1036725"/>
    <lineage>
        <taxon>Eukaryota</taxon>
        <taxon>Sar</taxon>
        <taxon>Alveolata</taxon>
        <taxon>Apicomplexa</taxon>
        <taxon>Aconoidasida</taxon>
        <taxon>Haemosporida</taxon>
        <taxon>Plasmodiidae</taxon>
        <taxon>Plasmodium</taxon>
        <taxon>Plasmodium (Laverania)</taxon>
    </lineage>
</organism>
<dbReference type="GO" id="GO:0031122">
    <property type="term" value="P:cytoplasmic microtubule organization"/>
    <property type="evidence" value="ECO:0007669"/>
    <property type="project" value="TreeGrafter"/>
</dbReference>
<comment type="subcellular location">
    <subcellularLocation>
        <location evidence="1">Cytoplasm</location>
        <location evidence="1">Cytoskeleton</location>
    </subcellularLocation>
</comment>
<feature type="compositionally biased region" description="Basic residues" evidence="6">
    <location>
        <begin position="139"/>
        <end position="165"/>
    </location>
</feature>
<feature type="region of interest" description="Disordered" evidence="6">
    <location>
        <begin position="686"/>
        <end position="705"/>
    </location>
</feature>
<dbReference type="Pfam" id="PF17681">
    <property type="entry name" value="GCP_N_terminal"/>
    <property type="match status" value="1"/>
</dbReference>
<feature type="region of interest" description="Disordered" evidence="6">
    <location>
        <begin position="736"/>
        <end position="774"/>
    </location>
</feature>